<evidence type="ECO:0008006" key="7">
    <source>
        <dbReference type="Google" id="ProtNLM"/>
    </source>
</evidence>
<name>A0A6G1L2I7_9PEZI</name>
<dbReference type="PANTHER" id="PTHR15346">
    <property type="entry name" value="DYNACTIN SUBUNIT"/>
    <property type="match status" value="1"/>
</dbReference>
<reference evidence="5" key="1">
    <citation type="journal article" date="2020" name="Stud. Mycol.">
        <title>101 Dothideomycetes genomes: a test case for predicting lifestyles and emergence of pathogens.</title>
        <authorList>
            <person name="Haridas S."/>
            <person name="Albert R."/>
            <person name="Binder M."/>
            <person name="Bloem J."/>
            <person name="Labutti K."/>
            <person name="Salamov A."/>
            <person name="Andreopoulos B."/>
            <person name="Baker S."/>
            <person name="Barry K."/>
            <person name="Bills G."/>
            <person name="Bluhm B."/>
            <person name="Cannon C."/>
            <person name="Castanera R."/>
            <person name="Culley D."/>
            <person name="Daum C."/>
            <person name="Ezra D."/>
            <person name="Gonzalez J."/>
            <person name="Henrissat B."/>
            <person name="Kuo A."/>
            <person name="Liang C."/>
            <person name="Lipzen A."/>
            <person name="Lutzoni F."/>
            <person name="Magnuson J."/>
            <person name="Mondo S."/>
            <person name="Nolan M."/>
            <person name="Ohm R."/>
            <person name="Pangilinan J."/>
            <person name="Park H.-J."/>
            <person name="Ramirez L."/>
            <person name="Alfaro M."/>
            <person name="Sun H."/>
            <person name="Tritt A."/>
            <person name="Yoshinaga Y."/>
            <person name="Zwiers L.-H."/>
            <person name="Turgeon B."/>
            <person name="Goodwin S."/>
            <person name="Spatafora J."/>
            <person name="Crous P."/>
            <person name="Grigoriev I."/>
        </authorList>
    </citation>
    <scope>NUCLEOTIDE SEQUENCE</scope>
    <source>
        <strain evidence="5">CBS 116005</strain>
    </source>
</reference>
<dbReference type="GO" id="GO:0005869">
    <property type="term" value="C:dynactin complex"/>
    <property type="evidence" value="ECO:0007669"/>
    <property type="project" value="InterPro"/>
</dbReference>
<dbReference type="Proteomes" id="UP000799436">
    <property type="component" value="Unassembled WGS sequence"/>
</dbReference>
<evidence type="ECO:0000256" key="4">
    <source>
        <dbReference type="SAM" id="MobiDB-lite"/>
    </source>
</evidence>
<dbReference type="GO" id="GO:0007017">
    <property type="term" value="P:microtubule-based process"/>
    <property type="evidence" value="ECO:0007669"/>
    <property type="project" value="InterPro"/>
</dbReference>
<evidence type="ECO:0000256" key="3">
    <source>
        <dbReference type="SAM" id="Coils"/>
    </source>
</evidence>
<feature type="compositionally biased region" description="Acidic residues" evidence="4">
    <location>
        <begin position="50"/>
        <end position="60"/>
    </location>
</feature>
<evidence type="ECO:0000256" key="1">
    <source>
        <dbReference type="ARBA" id="ARBA00004496"/>
    </source>
</evidence>
<feature type="compositionally biased region" description="Basic and acidic residues" evidence="4">
    <location>
        <begin position="88"/>
        <end position="97"/>
    </location>
</feature>
<organism evidence="5 6">
    <name type="scientific">Teratosphaeria nubilosa</name>
    <dbReference type="NCBI Taxonomy" id="161662"/>
    <lineage>
        <taxon>Eukaryota</taxon>
        <taxon>Fungi</taxon>
        <taxon>Dikarya</taxon>
        <taxon>Ascomycota</taxon>
        <taxon>Pezizomycotina</taxon>
        <taxon>Dothideomycetes</taxon>
        <taxon>Dothideomycetidae</taxon>
        <taxon>Mycosphaerellales</taxon>
        <taxon>Teratosphaeriaceae</taxon>
        <taxon>Teratosphaeria</taxon>
    </lineage>
</organism>
<feature type="region of interest" description="Disordered" evidence="4">
    <location>
        <begin position="157"/>
        <end position="187"/>
    </location>
</feature>
<dbReference type="GO" id="GO:0005737">
    <property type="term" value="C:cytoplasm"/>
    <property type="evidence" value="ECO:0007669"/>
    <property type="project" value="UniProtKB-SubCell"/>
</dbReference>
<gene>
    <name evidence="5" type="ORF">EJ03DRAFT_165854</name>
</gene>
<dbReference type="InterPro" id="IPR028133">
    <property type="entry name" value="Dynamitin"/>
</dbReference>
<accession>A0A6G1L2I7</accession>
<dbReference type="EMBL" id="ML995864">
    <property type="protein sequence ID" value="KAF2766910.1"/>
    <property type="molecule type" value="Genomic_DNA"/>
</dbReference>
<sequence length="385" mass="42108">MAETSRLAALPGYDTAPDVYETPDLTDDSNTTVLTEQTSPRSAPESSQSSEEDDEDDEETNGVLRRRLYPQRARSRFDGARVGGRGVDLGDRVDGGRRGYSLKSRGAGNAEGLSTRIARLKREIDECRDEAERQDESARNIDELGKLLVDLETLSSAQKQKQERPKLQGRSSTPGQWPVEGSNDAEITDEQTLSRVADFDGRIHALEQALGLSSLDAATMAGDAAVATPLLPSLVTLDQQLSALVSATSLTNLEAASSRISALRRDAESLSEGEDGISAEDKAKLEQLYTLLPSLLSLQPTVPPLLARLRSLRTLHTTAANAVSDLEDVEKRQAEMEKELKMWREGLESVEEAVERAEEANGRNGRVVEGWVKDLDKRIRELGLK</sequence>
<dbReference type="AlphaFoldDB" id="A0A6G1L2I7"/>
<keyword evidence="3" id="KW-0175">Coiled coil</keyword>
<keyword evidence="2" id="KW-0963">Cytoplasm</keyword>
<proteinExistence type="predicted"/>
<evidence type="ECO:0000256" key="2">
    <source>
        <dbReference type="ARBA" id="ARBA00022490"/>
    </source>
</evidence>
<feature type="region of interest" description="Disordered" evidence="4">
    <location>
        <begin position="1"/>
        <end position="113"/>
    </location>
</feature>
<protein>
    <recommendedName>
        <fullName evidence="7">Dynactin subunit</fullName>
    </recommendedName>
</protein>
<feature type="coiled-coil region" evidence="3">
    <location>
        <begin position="319"/>
        <end position="360"/>
    </location>
</feature>
<evidence type="ECO:0000313" key="6">
    <source>
        <dbReference type="Proteomes" id="UP000799436"/>
    </source>
</evidence>
<comment type="subcellular location">
    <subcellularLocation>
        <location evidence="1">Cytoplasm</location>
    </subcellularLocation>
</comment>
<dbReference type="Pfam" id="PF04912">
    <property type="entry name" value="Dynamitin"/>
    <property type="match status" value="2"/>
</dbReference>
<dbReference type="OrthoDB" id="4977at2759"/>
<feature type="compositionally biased region" description="Polar residues" evidence="4">
    <location>
        <begin position="28"/>
        <end position="41"/>
    </location>
</feature>
<keyword evidence="6" id="KW-1185">Reference proteome</keyword>
<evidence type="ECO:0000313" key="5">
    <source>
        <dbReference type="EMBL" id="KAF2766910.1"/>
    </source>
</evidence>